<evidence type="ECO:0000313" key="2">
    <source>
        <dbReference type="EMBL" id="OYN92179.1"/>
    </source>
</evidence>
<reference evidence="2 3" key="1">
    <citation type="submission" date="2017-07" db="EMBL/GenBank/DDBJ databases">
        <title>Draft whole genome sequences of clinical Proprionibacteriaceae strains.</title>
        <authorList>
            <person name="Bernier A.-M."/>
            <person name="Bernard K."/>
            <person name="Domingo M.-C."/>
        </authorList>
    </citation>
    <scope>NUCLEOTIDE SEQUENCE [LARGE SCALE GENOMIC DNA]</scope>
    <source>
        <strain evidence="2 3">NML 150081</strain>
    </source>
</reference>
<protein>
    <recommendedName>
        <fullName evidence="4">Lipoprotein</fullName>
    </recommendedName>
</protein>
<keyword evidence="3" id="KW-1185">Reference proteome</keyword>
<dbReference type="AlphaFoldDB" id="A0A255EKX2"/>
<keyword evidence="1" id="KW-0732">Signal</keyword>
<accession>A0A255EKX2</accession>
<dbReference type="Proteomes" id="UP000216300">
    <property type="component" value="Unassembled WGS sequence"/>
</dbReference>
<feature type="signal peptide" evidence="1">
    <location>
        <begin position="1"/>
        <end position="30"/>
    </location>
</feature>
<dbReference type="EMBL" id="NMVJ01000001">
    <property type="protein sequence ID" value="OYN92179.1"/>
    <property type="molecule type" value="Genomic_DNA"/>
</dbReference>
<evidence type="ECO:0000256" key="1">
    <source>
        <dbReference type="SAM" id="SignalP"/>
    </source>
</evidence>
<gene>
    <name evidence="2" type="ORF">CGZ91_01320</name>
</gene>
<feature type="chain" id="PRO_5012942611" description="Lipoprotein" evidence="1">
    <location>
        <begin position="31"/>
        <end position="172"/>
    </location>
</feature>
<organism evidence="2 3">
    <name type="scientific">Parenemella sanctibonifatiensis</name>
    <dbReference type="NCBI Taxonomy" id="2016505"/>
    <lineage>
        <taxon>Bacteria</taxon>
        <taxon>Bacillati</taxon>
        <taxon>Actinomycetota</taxon>
        <taxon>Actinomycetes</taxon>
        <taxon>Propionibacteriales</taxon>
        <taxon>Propionibacteriaceae</taxon>
        <taxon>Parenemella</taxon>
    </lineage>
</organism>
<sequence>MADLMMARWFAAVAAAACILVTGCGGGAAAAPARIEGLCPTDDAAYNNETGGPRQEIPDGFEIEAVTWCSRPVPDNPLIERFTTEVEPLVELIEEIPTTPPPTVTRNGAVLACGSQPGNREIVYLYPAEGEPIFWAVPVDDACGSPRDRHDVYEVLEHDMTWTWTGDPVQVP</sequence>
<evidence type="ECO:0008006" key="4">
    <source>
        <dbReference type="Google" id="ProtNLM"/>
    </source>
</evidence>
<proteinExistence type="predicted"/>
<dbReference type="RefSeq" id="WP_094452172.1">
    <property type="nucleotide sequence ID" value="NZ_NMVJ01000001.1"/>
</dbReference>
<comment type="caution">
    <text evidence="2">The sequence shown here is derived from an EMBL/GenBank/DDBJ whole genome shotgun (WGS) entry which is preliminary data.</text>
</comment>
<name>A0A255EKX2_9ACTN</name>
<evidence type="ECO:0000313" key="3">
    <source>
        <dbReference type="Proteomes" id="UP000216300"/>
    </source>
</evidence>